<sequence length="742" mass="82220">MSSWNSLRPRITEALRMSCLRDTLIWSFQQMQHKEKKSSPESDFNAVSASYRVAAAPTPTPANSLQLAELVSETWHKENITLAPVPVQVKYIQKALGQNKKLGTRLLNISWLICAAGTAAASMMKMCNIRHHLTHYKRRSEAENGEDGATTGTDGTSDEPGRLQKCVSVERHKNQINLWAPGPLTSESFALFQTQSHNHTLPGGMSPTEEERNPLTQTETERRSLPSGFLGNPSRRAHYPHVTRLTSASGLNTCNLARLKQMINETAGDLDTDVSEPMHSYLLSHNLTTFPALRLESKSLVTSATMFAVGVLGNLIAIVVLCVSKKEQKETTFYTLVCGMAITDLLGTCFTSPVVIATYVVSRWPGGELLCHFFSFSMLFFGSAGMSILCAMAVERYLAINHAYFYSKHIDRTMARFALLVTYLANIVLCIMPSFGFGQHVRHFPGTWCFLDWRSVDPVGACYSFLYGGVMLLLIAVTVMCNLAVCRSLVGMKQRTGIVRTELCEHSGLRRRFPRLSSVTSAAEIQMFWLLVFMTIVFLVCSIPLVVRIFVNQLYDPSYISAGGRPDYQGDMLAIRFASFNPILDPWVYILCRKNLLLKGCGRLKGVITRAKNGRGDEKSWVEGQNSPPSIHSNDTSYASLRTASYRNEPGLPLSIKNTSFTDFALRQAWEYDTARVNFHPFSVESAAIIGSEEEAEAATHPGQDAAETASPGRGVVMHVRRVDVVTCTFSTPSSSQSAKCF</sequence>
<dbReference type="FunFam" id="1.20.1070.10:FF:000261">
    <property type="entry name" value="Prostaglandin E receptor 4 (subtype EP4) c"/>
    <property type="match status" value="1"/>
</dbReference>
<evidence type="ECO:0000256" key="2">
    <source>
        <dbReference type="ARBA" id="ARBA00022475"/>
    </source>
</evidence>
<dbReference type="PROSITE" id="PS50262">
    <property type="entry name" value="G_PROTEIN_RECEP_F1_2"/>
    <property type="match status" value="1"/>
</dbReference>
<feature type="compositionally biased region" description="Basic and acidic residues" evidence="11">
    <location>
        <begin position="209"/>
        <end position="224"/>
    </location>
</feature>
<comment type="caution">
    <text evidence="14">The sequence shown here is derived from an EMBL/GenBank/DDBJ whole genome shotgun (WGS) entry which is preliminary data.</text>
</comment>
<dbReference type="GO" id="GO:0004957">
    <property type="term" value="F:prostaglandin E receptor activity"/>
    <property type="evidence" value="ECO:0007669"/>
    <property type="project" value="InterPro"/>
</dbReference>
<dbReference type="PRINTS" id="PR00586">
    <property type="entry name" value="PRSTNOIDEP4R"/>
</dbReference>
<feature type="transmembrane region" description="Helical" evidence="12">
    <location>
        <begin position="465"/>
        <end position="485"/>
    </location>
</feature>
<dbReference type="InterPro" id="IPR000276">
    <property type="entry name" value="GPCR_Rhodpsn"/>
</dbReference>
<proteinExistence type="inferred from homology"/>
<feature type="transmembrane region" description="Helical" evidence="12">
    <location>
        <begin position="415"/>
        <end position="435"/>
    </location>
</feature>
<evidence type="ECO:0000256" key="4">
    <source>
        <dbReference type="ARBA" id="ARBA00022989"/>
    </source>
</evidence>
<evidence type="ECO:0000313" key="15">
    <source>
        <dbReference type="Proteomes" id="UP000250572"/>
    </source>
</evidence>
<dbReference type="InterPro" id="IPR001758">
    <property type="entry name" value="Prost_EP4_rcpt"/>
</dbReference>
<evidence type="ECO:0000256" key="3">
    <source>
        <dbReference type="ARBA" id="ARBA00022692"/>
    </source>
</evidence>
<feature type="transmembrane region" description="Helical" evidence="12">
    <location>
        <begin position="373"/>
        <end position="394"/>
    </location>
</feature>
<evidence type="ECO:0000256" key="6">
    <source>
        <dbReference type="ARBA" id="ARBA00023136"/>
    </source>
</evidence>
<keyword evidence="6 12" id="KW-0472">Membrane</keyword>
<keyword evidence="15" id="KW-1185">Reference proteome</keyword>
<keyword evidence="3 10" id="KW-0812">Transmembrane</keyword>
<feature type="region of interest" description="Disordered" evidence="11">
    <location>
        <begin position="199"/>
        <end position="237"/>
    </location>
</feature>
<feature type="region of interest" description="Disordered" evidence="11">
    <location>
        <begin position="694"/>
        <end position="714"/>
    </location>
</feature>
<dbReference type="PRINTS" id="PR00237">
    <property type="entry name" value="GPCRRHODOPSN"/>
</dbReference>
<dbReference type="Pfam" id="PF00001">
    <property type="entry name" value="7tm_1"/>
    <property type="match status" value="1"/>
</dbReference>
<dbReference type="Gene3D" id="1.20.1070.10">
    <property type="entry name" value="Rhodopsin 7-helix transmembrane proteins"/>
    <property type="match status" value="1"/>
</dbReference>
<dbReference type="GO" id="GO:0006954">
    <property type="term" value="P:inflammatory response"/>
    <property type="evidence" value="ECO:0007669"/>
    <property type="project" value="TreeGrafter"/>
</dbReference>
<feature type="transmembrane region" description="Helical" evidence="12">
    <location>
        <begin position="333"/>
        <end position="361"/>
    </location>
</feature>
<keyword evidence="2" id="KW-1003">Cell membrane</keyword>
<organism evidence="14 15">
    <name type="scientific">Gambusia affinis</name>
    <name type="common">Western mosquitofish</name>
    <name type="synonym">Heterandria affinis</name>
    <dbReference type="NCBI Taxonomy" id="33528"/>
    <lineage>
        <taxon>Eukaryota</taxon>
        <taxon>Metazoa</taxon>
        <taxon>Chordata</taxon>
        <taxon>Craniata</taxon>
        <taxon>Vertebrata</taxon>
        <taxon>Euteleostomi</taxon>
        <taxon>Actinopterygii</taxon>
        <taxon>Neopterygii</taxon>
        <taxon>Teleostei</taxon>
        <taxon>Neoteleostei</taxon>
        <taxon>Acanthomorphata</taxon>
        <taxon>Ovalentaria</taxon>
        <taxon>Atherinomorphae</taxon>
        <taxon>Cyprinodontiformes</taxon>
        <taxon>Poeciliidae</taxon>
        <taxon>Poeciliinae</taxon>
        <taxon>Gambusia</taxon>
    </lineage>
</organism>
<dbReference type="GO" id="GO:0007204">
    <property type="term" value="P:positive regulation of cytosolic calcium ion concentration"/>
    <property type="evidence" value="ECO:0007669"/>
    <property type="project" value="TreeGrafter"/>
</dbReference>
<evidence type="ECO:0000256" key="7">
    <source>
        <dbReference type="ARBA" id="ARBA00023170"/>
    </source>
</evidence>
<dbReference type="EMBL" id="NHOQ01002897">
    <property type="protein sequence ID" value="PWA14001.1"/>
    <property type="molecule type" value="Genomic_DNA"/>
</dbReference>
<dbReference type="CDD" id="cd15142">
    <property type="entry name" value="7tmA_PGE2_EP4"/>
    <property type="match status" value="1"/>
</dbReference>
<comment type="subcellular location">
    <subcellularLocation>
        <location evidence="1">Cell membrane</location>
        <topology evidence="1">Multi-pass membrane protein</topology>
    </subcellularLocation>
</comment>
<feature type="transmembrane region" description="Helical" evidence="12">
    <location>
        <begin position="528"/>
        <end position="551"/>
    </location>
</feature>
<evidence type="ECO:0000256" key="12">
    <source>
        <dbReference type="SAM" id="Phobius"/>
    </source>
</evidence>
<dbReference type="GO" id="GO:0050728">
    <property type="term" value="P:negative regulation of inflammatory response"/>
    <property type="evidence" value="ECO:0007669"/>
    <property type="project" value="TreeGrafter"/>
</dbReference>
<dbReference type="STRING" id="33528.ENSGAFP00000025656"/>
<evidence type="ECO:0000256" key="1">
    <source>
        <dbReference type="ARBA" id="ARBA00004651"/>
    </source>
</evidence>
<evidence type="ECO:0000259" key="13">
    <source>
        <dbReference type="PROSITE" id="PS50262"/>
    </source>
</evidence>
<keyword evidence="9 10" id="KW-0807">Transducer</keyword>
<feature type="region of interest" description="Disordered" evidence="11">
    <location>
        <begin position="139"/>
        <end position="161"/>
    </location>
</feature>
<feature type="transmembrane region" description="Helical" evidence="12">
    <location>
        <begin position="300"/>
        <end position="321"/>
    </location>
</feature>
<dbReference type="PANTHER" id="PTHR11866:SF32">
    <property type="entry name" value="PROSTAGLANDIN E RECEPTOR 4 (SUBTYPE EP4) C"/>
    <property type="match status" value="1"/>
</dbReference>
<keyword evidence="8" id="KW-0325">Glycoprotein</keyword>
<keyword evidence="5 10" id="KW-0297">G-protein coupled receptor</keyword>
<keyword evidence="4 12" id="KW-1133">Transmembrane helix</keyword>
<evidence type="ECO:0000256" key="10">
    <source>
        <dbReference type="RuleBase" id="RU000688"/>
    </source>
</evidence>
<dbReference type="GO" id="GO:0071380">
    <property type="term" value="P:cellular response to prostaglandin E stimulus"/>
    <property type="evidence" value="ECO:0007669"/>
    <property type="project" value="TreeGrafter"/>
</dbReference>
<evidence type="ECO:0000313" key="14">
    <source>
        <dbReference type="EMBL" id="PWA14001.1"/>
    </source>
</evidence>
<accession>A0A315URD6</accession>
<dbReference type="PANTHER" id="PTHR11866">
    <property type="entry name" value="G-PROTEIN COUPLED RECEPTOR FAMILY 1 MEMBER"/>
    <property type="match status" value="1"/>
</dbReference>
<dbReference type="PROSITE" id="PS00237">
    <property type="entry name" value="G_PROTEIN_RECEP_F1_1"/>
    <property type="match status" value="1"/>
</dbReference>
<comment type="similarity">
    <text evidence="10">Belongs to the G-protein coupled receptor 1 family.</text>
</comment>
<evidence type="ECO:0000256" key="11">
    <source>
        <dbReference type="SAM" id="MobiDB-lite"/>
    </source>
</evidence>
<dbReference type="SUPFAM" id="SSF81321">
    <property type="entry name" value="Family A G protein-coupled receptor-like"/>
    <property type="match status" value="1"/>
</dbReference>
<dbReference type="AlphaFoldDB" id="A0A315URD6"/>
<dbReference type="InterPro" id="IPR008365">
    <property type="entry name" value="Prostanoid_rcpt"/>
</dbReference>
<dbReference type="GO" id="GO:0007189">
    <property type="term" value="P:adenylate cyclase-activating G protein-coupled receptor signaling pathway"/>
    <property type="evidence" value="ECO:0007669"/>
    <property type="project" value="TreeGrafter"/>
</dbReference>
<dbReference type="InterPro" id="IPR017452">
    <property type="entry name" value="GPCR_Rhodpsn_7TM"/>
</dbReference>
<evidence type="ECO:0000256" key="8">
    <source>
        <dbReference type="ARBA" id="ARBA00023180"/>
    </source>
</evidence>
<dbReference type="Proteomes" id="UP000250572">
    <property type="component" value="Unassembled WGS sequence"/>
</dbReference>
<dbReference type="GO" id="GO:0005886">
    <property type="term" value="C:plasma membrane"/>
    <property type="evidence" value="ECO:0007669"/>
    <property type="project" value="UniProtKB-SubCell"/>
</dbReference>
<name>A0A315URD6_GAMAF</name>
<evidence type="ECO:0000256" key="5">
    <source>
        <dbReference type="ARBA" id="ARBA00023040"/>
    </source>
</evidence>
<keyword evidence="7 10" id="KW-0675">Receptor</keyword>
<gene>
    <name evidence="14" type="ORF">CCH79_00017020</name>
</gene>
<evidence type="ECO:0000256" key="9">
    <source>
        <dbReference type="ARBA" id="ARBA00023224"/>
    </source>
</evidence>
<feature type="domain" description="G-protein coupled receptors family 1 profile" evidence="13">
    <location>
        <begin position="313"/>
        <end position="589"/>
    </location>
</feature>
<reference evidence="14 15" key="1">
    <citation type="journal article" date="2018" name="G3 (Bethesda)">
        <title>A High-Quality Reference Genome for the Invasive Mosquitofish Gambusia affinis Using a Chicago Library.</title>
        <authorList>
            <person name="Hoffberg S.L."/>
            <person name="Troendle N.J."/>
            <person name="Glenn T.C."/>
            <person name="Mahmud O."/>
            <person name="Louha S."/>
            <person name="Chalopin D."/>
            <person name="Bennetzen J.L."/>
            <person name="Mauricio R."/>
        </authorList>
    </citation>
    <scope>NUCLEOTIDE SEQUENCE [LARGE SCALE GENOMIC DNA]</scope>
    <source>
        <strain evidence="14">NE01/NJP1002.9</strain>
        <tissue evidence="14">Muscle</tissue>
    </source>
</reference>
<protein>
    <recommendedName>
        <fullName evidence="13">G-protein coupled receptors family 1 profile domain-containing protein</fullName>
    </recommendedName>
</protein>
<dbReference type="PRINTS" id="PR01788">
    <property type="entry name" value="PROSTANOIDR"/>
</dbReference>